<dbReference type="EMBL" id="BAAAPZ010000019">
    <property type="protein sequence ID" value="GAA2105866.1"/>
    <property type="molecule type" value="Genomic_DNA"/>
</dbReference>
<keyword evidence="1" id="KW-0004">4Fe-4S</keyword>
<name>A0ABP5ISI4_9MICO</name>
<evidence type="ECO:0000256" key="1">
    <source>
        <dbReference type="ARBA" id="ARBA00022485"/>
    </source>
</evidence>
<reference evidence="7" key="1">
    <citation type="journal article" date="2019" name="Int. J. Syst. Evol. Microbiol.">
        <title>The Global Catalogue of Microorganisms (GCM) 10K type strain sequencing project: providing services to taxonomists for standard genome sequencing and annotation.</title>
        <authorList>
            <consortium name="The Broad Institute Genomics Platform"/>
            <consortium name="The Broad Institute Genome Sequencing Center for Infectious Disease"/>
            <person name="Wu L."/>
            <person name="Ma J."/>
        </authorList>
    </citation>
    <scope>NUCLEOTIDE SEQUENCE [LARGE SCALE GENOMIC DNA]</scope>
    <source>
        <strain evidence="7">JCM 15900</strain>
    </source>
</reference>
<accession>A0ABP5ISI4</accession>
<dbReference type="PIRSF" id="PIRSF001435">
    <property type="entry name" value="Nth"/>
    <property type="match status" value="1"/>
</dbReference>
<keyword evidence="6" id="KW-0540">Nuclease</keyword>
<protein>
    <submittedName>
        <fullName evidence="6">Endonuclease III</fullName>
    </submittedName>
</protein>
<dbReference type="GO" id="GO:0004519">
    <property type="term" value="F:endonuclease activity"/>
    <property type="evidence" value="ECO:0007669"/>
    <property type="project" value="UniProtKB-KW"/>
</dbReference>
<dbReference type="SMART" id="SM00478">
    <property type="entry name" value="ENDO3c"/>
    <property type="match status" value="1"/>
</dbReference>
<dbReference type="Proteomes" id="UP001500984">
    <property type="component" value="Unassembled WGS sequence"/>
</dbReference>
<evidence type="ECO:0000256" key="3">
    <source>
        <dbReference type="ARBA" id="ARBA00023004"/>
    </source>
</evidence>
<keyword evidence="6" id="KW-0255">Endonuclease</keyword>
<dbReference type="InterPro" id="IPR011257">
    <property type="entry name" value="DNA_glycosylase"/>
</dbReference>
<keyword evidence="2" id="KW-0479">Metal-binding</keyword>
<evidence type="ECO:0000313" key="7">
    <source>
        <dbReference type="Proteomes" id="UP001500984"/>
    </source>
</evidence>
<evidence type="ECO:0000256" key="4">
    <source>
        <dbReference type="ARBA" id="ARBA00023014"/>
    </source>
</evidence>
<evidence type="ECO:0000256" key="2">
    <source>
        <dbReference type="ARBA" id="ARBA00022723"/>
    </source>
</evidence>
<sequence>MGGDAWVAEAAALRRLADLDLRTLHTDLLAVHGPQGWWWPAQDRFEMMAGAVLVQNTRWQNVEMSLDRLRAADLLRPSLLRAVPEEDLRALIRPSGFMRAKAAALRALAAWTEEREAEVPGLSDGELRAELLALRGIGPETADVIGLYGYRRPAFIADAYARRLLTARGFAVPRSYEAARRALAPALAEAGLAVADLAELHGLIVEEGKRSQGARPAGGG</sequence>
<dbReference type="PANTHER" id="PTHR10359:SF19">
    <property type="entry name" value="DNA REPAIR GLYCOSYLASE MJ1434-RELATED"/>
    <property type="match status" value="1"/>
</dbReference>
<dbReference type="PANTHER" id="PTHR10359">
    <property type="entry name" value="A/G-SPECIFIC ADENINE GLYCOSYLASE/ENDONUCLEASE III"/>
    <property type="match status" value="1"/>
</dbReference>
<dbReference type="InterPro" id="IPR003265">
    <property type="entry name" value="HhH-GPD_domain"/>
</dbReference>
<dbReference type="CDD" id="cd00056">
    <property type="entry name" value="ENDO3c"/>
    <property type="match status" value="1"/>
</dbReference>
<dbReference type="Gene3D" id="1.10.340.30">
    <property type="entry name" value="Hypothetical protein, domain 2"/>
    <property type="match status" value="1"/>
</dbReference>
<dbReference type="Pfam" id="PF00730">
    <property type="entry name" value="HhH-GPD"/>
    <property type="match status" value="1"/>
</dbReference>
<keyword evidence="4" id="KW-0411">Iron-sulfur</keyword>
<proteinExistence type="predicted"/>
<organism evidence="6 7">
    <name type="scientific">Brevibacterium salitolerans</name>
    <dbReference type="NCBI Taxonomy" id="1403566"/>
    <lineage>
        <taxon>Bacteria</taxon>
        <taxon>Bacillati</taxon>
        <taxon>Actinomycetota</taxon>
        <taxon>Actinomycetes</taxon>
        <taxon>Micrococcales</taxon>
        <taxon>Brevibacteriaceae</taxon>
        <taxon>Brevibacterium</taxon>
    </lineage>
</organism>
<comment type="caution">
    <text evidence="6">The sequence shown here is derived from an EMBL/GenBank/DDBJ whole genome shotgun (WGS) entry which is preliminary data.</text>
</comment>
<keyword evidence="3" id="KW-0408">Iron</keyword>
<feature type="domain" description="HhH-GPD" evidence="5">
    <location>
        <begin position="53"/>
        <end position="210"/>
    </location>
</feature>
<evidence type="ECO:0000313" key="6">
    <source>
        <dbReference type="EMBL" id="GAA2105866.1"/>
    </source>
</evidence>
<gene>
    <name evidence="6" type="ORF">GCM10009823_31550</name>
</gene>
<keyword evidence="6" id="KW-0378">Hydrolase</keyword>
<keyword evidence="7" id="KW-1185">Reference proteome</keyword>
<dbReference type="SUPFAM" id="SSF48150">
    <property type="entry name" value="DNA-glycosylase"/>
    <property type="match status" value="1"/>
</dbReference>
<evidence type="ECO:0000259" key="5">
    <source>
        <dbReference type="SMART" id="SM00478"/>
    </source>
</evidence>